<dbReference type="EMBL" id="JACHBR010000001">
    <property type="protein sequence ID" value="MBB5625279.1"/>
    <property type="molecule type" value="Genomic_DNA"/>
</dbReference>
<accession>A0A7W8Z0M4</accession>
<keyword evidence="3" id="KW-1185">Reference proteome</keyword>
<organism evidence="2 3">
    <name type="scientific">Sphaerisporangium krabiense</name>
    <dbReference type="NCBI Taxonomy" id="763782"/>
    <lineage>
        <taxon>Bacteria</taxon>
        <taxon>Bacillati</taxon>
        <taxon>Actinomycetota</taxon>
        <taxon>Actinomycetes</taxon>
        <taxon>Streptosporangiales</taxon>
        <taxon>Streptosporangiaceae</taxon>
        <taxon>Sphaerisporangium</taxon>
    </lineage>
</organism>
<feature type="region of interest" description="Disordered" evidence="1">
    <location>
        <begin position="29"/>
        <end position="58"/>
    </location>
</feature>
<evidence type="ECO:0000313" key="3">
    <source>
        <dbReference type="Proteomes" id="UP000588112"/>
    </source>
</evidence>
<evidence type="ECO:0000256" key="1">
    <source>
        <dbReference type="SAM" id="MobiDB-lite"/>
    </source>
</evidence>
<name>A0A7W8Z0M4_9ACTN</name>
<reference evidence="2 3" key="1">
    <citation type="submission" date="2020-08" db="EMBL/GenBank/DDBJ databases">
        <title>Sequencing the genomes of 1000 actinobacteria strains.</title>
        <authorList>
            <person name="Klenk H.-P."/>
        </authorList>
    </citation>
    <scope>NUCLEOTIDE SEQUENCE [LARGE SCALE GENOMIC DNA]</scope>
    <source>
        <strain evidence="2 3">DSM 45790</strain>
    </source>
</reference>
<proteinExistence type="predicted"/>
<evidence type="ECO:0000313" key="2">
    <source>
        <dbReference type="EMBL" id="MBB5625279.1"/>
    </source>
</evidence>
<sequence length="58" mass="6715">MDDPALDHELGFELLLVAALHEEAERLLRDRSEARPRTAPLRPKSMPLQRQYPDHGVR</sequence>
<gene>
    <name evidence="2" type="ORF">BJ981_000978</name>
</gene>
<comment type="caution">
    <text evidence="2">The sequence shown here is derived from an EMBL/GenBank/DDBJ whole genome shotgun (WGS) entry which is preliminary data.</text>
</comment>
<dbReference type="Proteomes" id="UP000588112">
    <property type="component" value="Unassembled WGS sequence"/>
</dbReference>
<dbReference type="AlphaFoldDB" id="A0A7W8Z0M4"/>
<dbReference type="RefSeq" id="WP_184608520.1">
    <property type="nucleotide sequence ID" value="NZ_BOOS01000034.1"/>
</dbReference>
<protein>
    <submittedName>
        <fullName evidence="2">Uncharacterized protein</fullName>
    </submittedName>
</protein>